<evidence type="ECO:0000313" key="2">
    <source>
        <dbReference type="EMBL" id="KQL18705.1"/>
    </source>
</evidence>
<dbReference type="PANTHER" id="PTHR38450">
    <property type="entry name" value="STAGE V SPORULATION PROTEIN AC-RELATED"/>
    <property type="match status" value="1"/>
</dbReference>
<reference evidence="2 3" key="1">
    <citation type="submission" date="2015-09" db="EMBL/GenBank/DDBJ databases">
        <title>Genome sequencing project for genomic taxonomy and phylogenomics of Bacillus-like bacteria.</title>
        <authorList>
            <person name="Liu B."/>
            <person name="Wang J."/>
            <person name="Zhu Y."/>
            <person name="Liu G."/>
            <person name="Chen Q."/>
            <person name="Chen Z."/>
            <person name="Lan J."/>
            <person name="Che J."/>
            <person name="Ge C."/>
            <person name="Shi H."/>
            <person name="Pan Z."/>
            <person name="Liu X."/>
        </authorList>
    </citation>
    <scope>NUCLEOTIDE SEQUENCE [LARGE SCALE GENOMIC DNA]</scope>
    <source>
        <strain evidence="2 3">FJAT-18043</strain>
    </source>
</reference>
<feature type="transmembrane region" description="Helical" evidence="1">
    <location>
        <begin position="95"/>
        <end position="114"/>
    </location>
</feature>
<feature type="transmembrane region" description="Helical" evidence="1">
    <location>
        <begin position="6"/>
        <end position="26"/>
    </location>
</feature>
<evidence type="ECO:0000313" key="3">
    <source>
        <dbReference type="Proteomes" id="UP000050996"/>
    </source>
</evidence>
<keyword evidence="1" id="KW-1133">Transmembrane helix</keyword>
<dbReference type="AlphaFoldDB" id="A0A0Q3QL71"/>
<name>A0A0Q3QL71_9BACI</name>
<comment type="caution">
    <text evidence="2">The sequence shown here is derived from an EMBL/GenBank/DDBJ whole genome shotgun (WGS) entry which is preliminary data.</text>
</comment>
<feature type="transmembrane region" description="Helical" evidence="1">
    <location>
        <begin position="33"/>
        <end position="50"/>
    </location>
</feature>
<dbReference type="Proteomes" id="UP000050996">
    <property type="component" value="Unassembled WGS sequence"/>
</dbReference>
<dbReference type="RefSeq" id="WP_053475282.1">
    <property type="nucleotide sequence ID" value="NZ_CP041305.1"/>
</dbReference>
<dbReference type="Pfam" id="PF03862">
    <property type="entry name" value="SpoVAC_SpoVAEB"/>
    <property type="match status" value="1"/>
</dbReference>
<dbReference type="STRING" id="1637975.AN957_09040"/>
<dbReference type="InterPro" id="IPR005562">
    <property type="entry name" value="SpoVA"/>
</dbReference>
<accession>A0A0Q3QL71</accession>
<dbReference type="NCBIfam" id="TIGR02839">
    <property type="entry name" value="spore_V_AE"/>
    <property type="match status" value="1"/>
</dbReference>
<protein>
    <submittedName>
        <fullName evidence="2">Stage V sporulation protein AEB</fullName>
    </submittedName>
</protein>
<dbReference type="EMBL" id="LJIX01000006">
    <property type="protein sequence ID" value="KQL18705.1"/>
    <property type="molecule type" value="Genomic_DNA"/>
</dbReference>
<proteinExistence type="predicted"/>
<organism evidence="2 3">
    <name type="scientific">Cytobacillus solani</name>
    <dbReference type="NCBI Taxonomy" id="1637975"/>
    <lineage>
        <taxon>Bacteria</taxon>
        <taxon>Bacillati</taxon>
        <taxon>Bacillota</taxon>
        <taxon>Bacilli</taxon>
        <taxon>Bacillales</taxon>
        <taxon>Bacillaceae</taxon>
        <taxon>Cytobacillus</taxon>
    </lineage>
</organism>
<dbReference type="PATRIC" id="fig|1637975.4.peg.1566"/>
<dbReference type="InterPro" id="IPR014204">
    <property type="entry name" value="Spore_V_AE"/>
</dbReference>
<gene>
    <name evidence="2" type="ORF">AN957_09040</name>
</gene>
<keyword evidence="1" id="KW-0472">Membrane</keyword>
<evidence type="ECO:0000256" key="1">
    <source>
        <dbReference type="SAM" id="Phobius"/>
    </source>
</evidence>
<keyword evidence="1" id="KW-0812">Transmembrane</keyword>
<dbReference type="PANTHER" id="PTHR38450:SF2">
    <property type="entry name" value="STAGE V SPORULATION PROTEIN AEB"/>
    <property type="match status" value="1"/>
</dbReference>
<keyword evidence="3" id="KW-1185">Reference proteome</keyword>
<sequence length="118" mass="12101">MLAMFFWAFVVGGVFCVIGQLLFDVAKLTPGHTLSLLVVIGAILDGVGLYEPLIDFAGAGATIPITSFGNSLVHGAMAEAEKHGLVGVLSGMFEVTSSGISAAIVFGFIGALIFKPKG</sequence>